<organism evidence="7 8">
    <name type="scientific">Herbidospora galbida</name>
    <dbReference type="NCBI Taxonomy" id="2575442"/>
    <lineage>
        <taxon>Bacteria</taxon>
        <taxon>Bacillati</taxon>
        <taxon>Actinomycetota</taxon>
        <taxon>Actinomycetes</taxon>
        <taxon>Streptosporangiales</taxon>
        <taxon>Streptosporangiaceae</taxon>
        <taxon>Herbidospora</taxon>
    </lineage>
</organism>
<dbReference type="Proteomes" id="UP000308705">
    <property type="component" value="Unassembled WGS sequence"/>
</dbReference>
<comment type="caution">
    <text evidence="7">The sequence shown here is derived from an EMBL/GenBank/DDBJ whole genome shotgun (WGS) entry which is preliminary data.</text>
</comment>
<dbReference type="Gene3D" id="3.30.1050.10">
    <property type="entry name" value="SCP2 sterol-binding domain"/>
    <property type="match status" value="1"/>
</dbReference>
<dbReference type="SUPFAM" id="SSF55729">
    <property type="entry name" value="Acyl-CoA N-acyltransferases (Nat)"/>
    <property type="match status" value="1"/>
</dbReference>
<dbReference type="InterPro" id="IPR041380">
    <property type="entry name" value="Acetyltransf_17"/>
</dbReference>
<evidence type="ECO:0000313" key="8">
    <source>
        <dbReference type="Proteomes" id="UP000308705"/>
    </source>
</evidence>
<protein>
    <submittedName>
        <fullName evidence="7">GNAT family N-acetyltransferase</fullName>
    </submittedName>
</protein>
<evidence type="ECO:0000259" key="6">
    <source>
        <dbReference type="PROSITE" id="PS51186"/>
    </source>
</evidence>
<gene>
    <name evidence="7" type="ORF">FDA94_19080</name>
</gene>
<evidence type="ECO:0000256" key="2">
    <source>
        <dbReference type="ARBA" id="ARBA00022679"/>
    </source>
</evidence>
<proteinExistence type="inferred from homology"/>
<feature type="active site" description="Proton acceptor; via carboxylate" evidence="4">
    <location>
        <position position="494"/>
    </location>
</feature>
<dbReference type="NCBIfam" id="NF002367">
    <property type="entry name" value="PRK01346.1-4"/>
    <property type="match status" value="1"/>
</dbReference>
<comment type="caution">
    <text evidence="4">Lacks conserved residue(s) required for the propagation of feature annotation.</text>
</comment>
<dbReference type="OrthoDB" id="8399956at2"/>
<accession>A0A4U3MGX8</accession>
<dbReference type="Gene3D" id="3.40.630.30">
    <property type="match status" value="2"/>
</dbReference>
<dbReference type="PANTHER" id="PTHR37817">
    <property type="entry name" value="N-ACETYLTRANSFERASE EIS"/>
    <property type="match status" value="1"/>
</dbReference>
<dbReference type="InterPro" id="IPR016181">
    <property type="entry name" value="Acyl_CoA_acyltransferase"/>
</dbReference>
<keyword evidence="3 4" id="KW-0012">Acyltransferase</keyword>
<dbReference type="InterPro" id="IPR000182">
    <property type="entry name" value="GNAT_dom"/>
</dbReference>
<evidence type="ECO:0000313" key="7">
    <source>
        <dbReference type="EMBL" id="TKK87217.1"/>
    </source>
</evidence>
<evidence type="ECO:0000256" key="1">
    <source>
        <dbReference type="ARBA" id="ARBA00009213"/>
    </source>
</evidence>
<reference evidence="7 8" key="1">
    <citation type="submission" date="2019-04" db="EMBL/GenBank/DDBJ databases">
        <title>Herbidospora sp. NEAU-GS14.nov., a novel actinomycete isolated from soil.</title>
        <authorList>
            <person name="Han L."/>
        </authorList>
    </citation>
    <scope>NUCLEOTIDE SEQUENCE [LARGE SCALE GENOMIC DNA]</scope>
    <source>
        <strain evidence="7 8">NEAU-GS14</strain>
    </source>
</reference>
<name>A0A4U3MGX8_9ACTN</name>
<feature type="domain" description="N-acetyltransferase" evidence="6">
    <location>
        <begin position="94"/>
        <end position="235"/>
    </location>
</feature>
<dbReference type="PANTHER" id="PTHR37817:SF1">
    <property type="entry name" value="N-ACETYLTRANSFERASE EIS"/>
    <property type="match status" value="1"/>
</dbReference>
<dbReference type="AlphaFoldDB" id="A0A4U3MGX8"/>
<comment type="subunit">
    <text evidence="4">Homohexamer; trimer of dimers.</text>
</comment>
<dbReference type="EMBL" id="SZQA01000017">
    <property type="protein sequence ID" value="TKK87217.1"/>
    <property type="molecule type" value="Genomic_DNA"/>
</dbReference>
<feature type="region of interest" description="Disordered" evidence="5">
    <location>
        <begin position="65"/>
        <end position="89"/>
    </location>
</feature>
<comment type="similarity">
    <text evidence="1 4">Belongs to the acetyltransferase Eis family.</text>
</comment>
<feature type="compositionally biased region" description="Basic and acidic residues" evidence="5">
    <location>
        <begin position="1"/>
        <end position="12"/>
    </location>
</feature>
<keyword evidence="2 4" id="KW-0808">Transferase</keyword>
<dbReference type="InterPro" id="IPR051554">
    <property type="entry name" value="Acetyltransferase_Eis"/>
</dbReference>
<feature type="binding site" evidence="4">
    <location>
        <begin position="178"/>
        <end position="183"/>
    </location>
    <ligand>
        <name>acetyl-CoA</name>
        <dbReference type="ChEBI" id="CHEBI:57288"/>
    </ligand>
</feature>
<dbReference type="Pfam" id="PF17668">
    <property type="entry name" value="Acetyltransf_17"/>
    <property type="match status" value="1"/>
</dbReference>
<dbReference type="Pfam" id="PF13530">
    <property type="entry name" value="SCP2_2"/>
    <property type="match status" value="1"/>
</dbReference>
<sequence length="494" mass="53054">MDARRTRIERARQRGAAGPPPPAREGRRRRRGPRTPRRAGETRRRRARHREGAILAAGFRAIPADAGGAGRRRSGPLIPGHSGEPRENDRMAEIEIRGLSGGYSAVRDLMSVSFGFEWPDASADPYSRLFEPGRSLAAYDGDDLVGHAGVLSIAQRVPGGEVATAGVTLCAVSPTHRRRGLLGTLMRRQLAGLHEGGGEPLAALTTSDAAIYGRYGYGVAARQIAVDVARGTPLPPLPSAGEVRLRYVSPESARALCADLHDQATAGRPGTFRYTSRWRRQLENDPSAMTPGWRSPVRCVLAERDGEPAGFAYYRTETSGDGEGTVEADRVHALDLAAYVTLWRFLLDHDLMASTRHGGLAVDDPVLLLLAGAERTALCLSDYQVRLVEVGAALAGRTYQVPVDAVVEVRDAVCPWNQRRWRLSGDPSGASCEATTAAPDLTVDVRTLGSAYLGGFSLASLAAAGAVREHRKGALDAVSLAMGHPVPPWRDTMF</sequence>
<dbReference type="GO" id="GO:0034069">
    <property type="term" value="F:aminoglycoside N-acetyltransferase activity"/>
    <property type="evidence" value="ECO:0007669"/>
    <property type="project" value="TreeGrafter"/>
</dbReference>
<dbReference type="SUPFAM" id="SSF55718">
    <property type="entry name" value="SCP-like"/>
    <property type="match status" value="1"/>
</dbReference>
<feature type="active site" description="Proton donor" evidence="4">
    <location>
        <position position="212"/>
    </location>
</feature>
<dbReference type="PROSITE" id="PS51186">
    <property type="entry name" value="GNAT"/>
    <property type="match status" value="1"/>
</dbReference>
<dbReference type="HAMAP" id="MF_01812">
    <property type="entry name" value="Eis"/>
    <property type="match status" value="1"/>
</dbReference>
<dbReference type="InterPro" id="IPR025559">
    <property type="entry name" value="Eis_dom"/>
</dbReference>
<evidence type="ECO:0000256" key="5">
    <source>
        <dbReference type="SAM" id="MobiDB-lite"/>
    </source>
</evidence>
<dbReference type="InterPro" id="IPR036527">
    <property type="entry name" value="SCP2_sterol-bd_dom_sf"/>
</dbReference>
<feature type="compositionally biased region" description="Basic residues" evidence="5">
    <location>
        <begin position="26"/>
        <end position="49"/>
    </location>
</feature>
<feature type="region of interest" description="Disordered" evidence="5">
    <location>
        <begin position="1"/>
        <end position="50"/>
    </location>
</feature>
<dbReference type="GO" id="GO:0030649">
    <property type="term" value="P:aminoglycoside antibiotic catabolic process"/>
    <property type="evidence" value="ECO:0007669"/>
    <property type="project" value="TreeGrafter"/>
</dbReference>
<evidence type="ECO:0000256" key="3">
    <source>
        <dbReference type="ARBA" id="ARBA00023315"/>
    </source>
</evidence>
<evidence type="ECO:0000256" key="4">
    <source>
        <dbReference type="HAMAP-Rule" id="MF_01812"/>
    </source>
</evidence>
<dbReference type="InterPro" id="IPR022902">
    <property type="entry name" value="NAcTrfase_Eis"/>
</dbReference>
<dbReference type="Pfam" id="PF13527">
    <property type="entry name" value="Acetyltransf_9"/>
    <property type="match status" value="1"/>
</dbReference>
<keyword evidence="8" id="KW-1185">Reference proteome</keyword>